<dbReference type="PANTHER" id="PTHR10204:SF34">
    <property type="entry name" value="NAD(P)H DEHYDROGENASE [QUINONE] 1 ISOFORM 1"/>
    <property type="match status" value="1"/>
</dbReference>
<dbReference type="EMBL" id="BMJO01000001">
    <property type="protein sequence ID" value="GGE38594.1"/>
    <property type="molecule type" value="Genomic_DNA"/>
</dbReference>
<evidence type="ECO:0000256" key="1">
    <source>
        <dbReference type="ARBA" id="ARBA00006252"/>
    </source>
</evidence>
<organism evidence="4 5">
    <name type="scientific">Pedobacter psychrotolerans</name>
    <dbReference type="NCBI Taxonomy" id="1843235"/>
    <lineage>
        <taxon>Bacteria</taxon>
        <taxon>Pseudomonadati</taxon>
        <taxon>Bacteroidota</taxon>
        <taxon>Sphingobacteriia</taxon>
        <taxon>Sphingobacteriales</taxon>
        <taxon>Sphingobacteriaceae</taxon>
        <taxon>Pedobacter</taxon>
    </lineage>
</organism>
<dbReference type="PANTHER" id="PTHR10204">
    <property type="entry name" value="NAD P H OXIDOREDUCTASE-RELATED"/>
    <property type="match status" value="1"/>
</dbReference>
<accession>A0ABQ1SIW1</accession>
<comment type="caution">
    <text evidence="4">The sequence shown here is derived from an EMBL/GenBank/DDBJ whole genome shotgun (WGS) entry which is preliminary data.</text>
</comment>
<name>A0ABQ1SIW1_9SPHI</name>
<dbReference type="SUPFAM" id="SSF52218">
    <property type="entry name" value="Flavoproteins"/>
    <property type="match status" value="1"/>
</dbReference>
<evidence type="ECO:0000259" key="3">
    <source>
        <dbReference type="Pfam" id="PF02525"/>
    </source>
</evidence>
<evidence type="ECO:0000313" key="5">
    <source>
        <dbReference type="Proteomes" id="UP000622648"/>
    </source>
</evidence>
<dbReference type="Gene3D" id="3.40.50.360">
    <property type="match status" value="1"/>
</dbReference>
<sequence length="210" mass="24221">MNHFCAVPFKSTNMKVLIVFNHPYEGSYCNAILQSVTAGLKKAGHEVDLIHLDQDEFNPVMTANDLNAFRKKTPVDPVVIAYKARLINADHIIFIFPIWWELMPAMMKGFIDKVIFPGVAYDYKDASNTLMKPLLTKLKSVTMITTMNTPCWLYALIFGNAIKKAMLLGTFWKMGYKNRKWISFNRVKMVTPEKREKWLNKLESRFSSLS</sequence>
<dbReference type="InterPro" id="IPR051545">
    <property type="entry name" value="NAD(P)H_dehydrogenase_qn"/>
</dbReference>
<keyword evidence="5" id="KW-1185">Reference proteome</keyword>
<feature type="domain" description="Flavodoxin-like fold" evidence="3">
    <location>
        <begin position="14"/>
        <end position="202"/>
    </location>
</feature>
<dbReference type="Proteomes" id="UP000622648">
    <property type="component" value="Unassembled WGS sequence"/>
</dbReference>
<comment type="similarity">
    <text evidence="1">Belongs to the NAD(P)H dehydrogenase (quinone) family.</text>
</comment>
<proteinExistence type="inferred from homology"/>
<evidence type="ECO:0000313" key="4">
    <source>
        <dbReference type="EMBL" id="GGE38594.1"/>
    </source>
</evidence>
<reference evidence="5" key="1">
    <citation type="journal article" date="2019" name="Int. J. Syst. Evol. Microbiol.">
        <title>The Global Catalogue of Microorganisms (GCM) 10K type strain sequencing project: providing services to taxonomists for standard genome sequencing and annotation.</title>
        <authorList>
            <consortium name="The Broad Institute Genomics Platform"/>
            <consortium name="The Broad Institute Genome Sequencing Center for Infectious Disease"/>
            <person name="Wu L."/>
            <person name="Ma J."/>
        </authorList>
    </citation>
    <scope>NUCLEOTIDE SEQUENCE [LARGE SCALE GENOMIC DNA]</scope>
    <source>
        <strain evidence="5">CGMCC 1.15644</strain>
    </source>
</reference>
<protein>
    <submittedName>
        <fullName evidence="4">NAD(P)H dehydrogenase</fullName>
    </submittedName>
</protein>
<keyword evidence="2" id="KW-0560">Oxidoreductase</keyword>
<gene>
    <name evidence="4" type="ORF">GCM10011413_00160</name>
</gene>
<dbReference type="InterPro" id="IPR003680">
    <property type="entry name" value="Flavodoxin_fold"/>
</dbReference>
<dbReference type="InterPro" id="IPR029039">
    <property type="entry name" value="Flavoprotein-like_sf"/>
</dbReference>
<dbReference type="Pfam" id="PF02525">
    <property type="entry name" value="Flavodoxin_2"/>
    <property type="match status" value="1"/>
</dbReference>
<evidence type="ECO:0000256" key="2">
    <source>
        <dbReference type="ARBA" id="ARBA00023002"/>
    </source>
</evidence>